<dbReference type="InterPro" id="IPR041078">
    <property type="entry name" value="Plavaka"/>
</dbReference>
<evidence type="ECO:0000313" key="1">
    <source>
        <dbReference type="EMBL" id="EKM48072.1"/>
    </source>
</evidence>
<dbReference type="RefSeq" id="XP_007403378.1">
    <property type="nucleotide sequence ID" value="XM_007403316.1"/>
</dbReference>
<organism evidence="1 2">
    <name type="scientific">Phanerochaete carnosa (strain HHB-10118-sp)</name>
    <name type="common">White-rot fungus</name>
    <name type="synonym">Peniophora carnosa</name>
    <dbReference type="NCBI Taxonomy" id="650164"/>
    <lineage>
        <taxon>Eukaryota</taxon>
        <taxon>Fungi</taxon>
        <taxon>Dikarya</taxon>
        <taxon>Basidiomycota</taxon>
        <taxon>Agaricomycotina</taxon>
        <taxon>Agaricomycetes</taxon>
        <taxon>Polyporales</taxon>
        <taxon>Phanerochaetaceae</taxon>
        <taxon>Phanerochaete</taxon>
    </lineage>
</organism>
<proteinExistence type="predicted"/>
<name>K5WD09_PHACS</name>
<sequence length="245" mass="28716">FNDAGLRPILPFWLDLPHCDIFSCIMPDILHQLHKGMFKDHTVKWAMNCVAGGDDELDRRFAAMPMHSEIRHFKKGISLVFQWTGTEYKNMEKVFLGVLAGSVHEDVMRAVRGLLYFIHYAQFETHTTTSLEALKVAWRQFHIYKYAFITYYNAKQAMPANYANFSGIPKLHRMDHYIQSIRLLGTADRYNTEGPERLHIDFAKLDYRASNHRNYFGQMTTWLDHQEAAIRFDAYLHWLQLPGLV</sequence>
<dbReference type="Proteomes" id="UP000008370">
    <property type="component" value="Unassembled WGS sequence"/>
</dbReference>
<evidence type="ECO:0000313" key="2">
    <source>
        <dbReference type="Proteomes" id="UP000008370"/>
    </source>
</evidence>
<reference evidence="1 2" key="1">
    <citation type="journal article" date="2012" name="BMC Genomics">
        <title>Comparative genomics of the white-rot fungi, Phanerochaete carnosa and P. chrysosporium, to elucidate the genetic basis of the distinct wood types they colonize.</title>
        <authorList>
            <person name="Suzuki H."/>
            <person name="MacDonald J."/>
            <person name="Syed K."/>
            <person name="Salamov A."/>
            <person name="Hori C."/>
            <person name="Aerts A."/>
            <person name="Henrissat B."/>
            <person name="Wiebenga A."/>
            <person name="vanKuyk P.A."/>
            <person name="Barry K."/>
            <person name="Lindquist E."/>
            <person name="LaButti K."/>
            <person name="Lapidus A."/>
            <person name="Lucas S."/>
            <person name="Coutinho P."/>
            <person name="Gong Y."/>
            <person name="Samejima M."/>
            <person name="Mahadevan R."/>
            <person name="Abou-Zaid M."/>
            <person name="de Vries R.P."/>
            <person name="Igarashi K."/>
            <person name="Yadav J.S."/>
            <person name="Grigoriev I.V."/>
            <person name="Master E.R."/>
        </authorList>
    </citation>
    <scope>NUCLEOTIDE SEQUENCE [LARGE SCALE GENOMIC DNA]</scope>
    <source>
        <strain evidence="1 2">HHB-10118-sp</strain>
    </source>
</reference>
<keyword evidence="2" id="KW-1185">Reference proteome</keyword>
<dbReference type="OrthoDB" id="2789130at2759"/>
<dbReference type="EMBL" id="JH931468">
    <property type="protein sequence ID" value="EKM48072.1"/>
    <property type="molecule type" value="Genomic_DNA"/>
</dbReference>
<dbReference type="AlphaFoldDB" id="K5WD09"/>
<dbReference type="Pfam" id="PF18759">
    <property type="entry name" value="Plavaka"/>
    <property type="match status" value="1"/>
</dbReference>
<dbReference type="GeneID" id="18907593"/>
<feature type="non-terminal residue" evidence="1">
    <location>
        <position position="1"/>
    </location>
</feature>
<dbReference type="HOGENOM" id="CLU_006344_12_2_1"/>
<dbReference type="KEGG" id="pco:PHACADRAFT_109437"/>
<protein>
    <submittedName>
        <fullName evidence="1">Uncharacterized protein</fullName>
    </submittedName>
</protein>
<gene>
    <name evidence="1" type="ORF">PHACADRAFT_109437</name>
</gene>
<accession>K5WD09</accession>
<dbReference type="InParanoid" id="K5WD09"/>